<dbReference type="RefSeq" id="XP_030263564.1">
    <property type="nucleotide sequence ID" value="XM_030407704.1"/>
</dbReference>
<dbReference type="Pfam" id="PF07654">
    <property type="entry name" value="C1-set"/>
    <property type="match status" value="1"/>
</dbReference>
<reference evidence="8" key="3">
    <citation type="submission" date="2025-09" db="UniProtKB">
        <authorList>
            <consortium name="Ensembl"/>
        </authorList>
    </citation>
    <scope>IDENTIFICATION</scope>
</reference>
<proteinExistence type="predicted"/>
<dbReference type="InterPro" id="IPR036179">
    <property type="entry name" value="Ig-like_dom_sf"/>
</dbReference>
<dbReference type="Gene3D" id="2.60.40.10">
    <property type="entry name" value="Immunoglobulins"/>
    <property type="match status" value="1"/>
</dbReference>
<dbReference type="GeneTree" id="ENSGT00950000183127"/>
<name>A0A671XDZ0_SPAAU</name>
<evidence type="ECO:0000313" key="9">
    <source>
        <dbReference type="Proteomes" id="UP000472265"/>
    </source>
</evidence>
<dbReference type="InterPro" id="IPR014745">
    <property type="entry name" value="MHC_II_a/b_N"/>
</dbReference>
<dbReference type="PANTHER" id="PTHR19944:SF99">
    <property type="entry name" value="HLA CLASS II HISTOCOMPATIBILITY ANTIGEN, DRB1 BETA CHAIN"/>
    <property type="match status" value="1"/>
</dbReference>
<dbReference type="InterPro" id="IPR011162">
    <property type="entry name" value="MHC_I/II-like_Ag-recog"/>
</dbReference>
<dbReference type="AlphaFoldDB" id="A0A671XDZ0"/>
<gene>
    <name evidence="8" type="primary">LOC115575538</name>
</gene>
<reference evidence="8" key="1">
    <citation type="submission" date="2021-04" db="EMBL/GenBank/DDBJ databases">
        <authorList>
            <consortium name="Wellcome Sanger Institute Data Sharing"/>
        </authorList>
    </citation>
    <scope>NUCLEOTIDE SEQUENCE [LARGE SCALE GENOMIC DNA]</scope>
</reference>
<evidence type="ECO:0000256" key="3">
    <source>
        <dbReference type="ARBA" id="ARBA00022989"/>
    </source>
</evidence>
<dbReference type="SUPFAM" id="SSF54452">
    <property type="entry name" value="MHC antigen-recognition domain"/>
    <property type="match status" value="1"/>
</dbReference>
<dbReference type="PANTHER" id="PTHR19944">
    <property type="entry name" value="MHC CLASS II-RELATED"/>
    <property type="match status" value="1"/>
</dbReference>
<dbReference type="InParanoid" id="A0A671XDZ0"/>
<dbReference type="GO" id="GO:0042613">
    <property type="term" value="C:MHC class II protein complex"/>
    <property type="evidence" value="ECO:0007669"/>
    <property type="project" value="InterPro"/>
</dbReference>
<feature type="chain" id="PRO_5025665787" evidence="6">
    <location>
        <begin position="19"/>
        <end position="258"/>
    </location>
</feature>
<evidence type="ECO:0000313" key="8">
    <source>
        <dbReference type="Ensembl" id="ENSSAUP00010049343.1"/>
    </source>
</evidence>
<keyword evidence="9" id="KW-1185">Reference proteome</keyword>
<dbReference type="SMART" id="SM00407">
    <property type="entry name" value="IGc1"/>
    <property type="match status" value="1"/>
</dbReference>
<comment type="subcellular location">
    <subcellularLocation>
        <location evidence="1">Membrane</location>
        <topology evidence="1">Single-pass type I membrane protein</topology>
    </subcellularLocation>
</comment>
<organism evidence="8 9">
    <name type="scientific">Sparus aurata</name>
    <name type="common">Gilthead sea bream</name>
    <dbReference type="NCBI Taxonomy" id="8175"/>
    <lineage>
        <taxon>Eukaryota</taxon>
        <taxon>Metazoa</taxon>
        <taxon>Chordata</taxon>
        <taxon>Craniata</taxon>
        <taxon>Vertebrata</taxon>
        <taxon>Euteleostomi</taxon>
        <taxon>Actinopterygii</taxon>
        <taxon>Neopterygii</taxon>
        <taxon>Teleostei</taxon>
        <taxon>Neoteleostei</taxon>
        <taxon>Acanthomorphata</taxon>
        <taxon>Eupercaria</taxon>
        <taxon>Spariformes</taxon>
        <taxon>Sparidae</taxon>
        <taxon>Sparus</taxon>
    </lineage>
</organism>
<evidence type="ECO:0000256" key="4">
    <source>
        <dbReference type="ARBA" id="ARBA00023180"/>
    </source>
</evidence>
<evidence type="ECO:0000259" key="7">
    <source>
        <dbReference type="PROSITE" id="PS50835"/>
    </source>
</evidence>
<dbReference type="GO" id="GO:0019882">
    <property type="term" value="P:antigen processing and presentation"/>
    <property type="evidence" value="ECO:0007669"/>
    <property type="project" value="InterPro"/>
</dbReference>
<dbReference type="PROSITE" id="PS50835">
    <property type="entry name" value="IG_LIKE"/>
    <property type="match status" value="1"/>
</dbReference>
<evidence type="ECO:0000256" key="1">
    <source>
        <dbReference type="ARBA" id="ARBA00004479"/>
    </source>
</evidence>
<keyword evidence="5" id="KW-0472">Membrane</keyword>
<dbReference type="GeneID" id="115575538"/>
<keyword evidence="2 5" id="KW-0812">Transmembrane</keyword>
<dbReference type="OMA" id="YKKKCAV"/>
<dbReference type="SUPFAM" id="SSF48726">
    <property type="entry name" value="Immunoglobulin"/>
    <property type="match status" value="1"/>
</dbReference>
<feature type="domain" description="Ig-like" evidence="7">
    <location>
        <begin position="111"/>
        <end position="186"/>
    </location>
</feature>
<dbReference type="InterPro" id="IPR007110">
    <property type="entry name" value="Ig-like_dom"/>
</dbReference>
<evidence type="ECO:0000256" key="5">
    <source>
        <dbReference type="SAM" id="Phobius"/>
    </source>
</evidence>
<dbReference type="Proteomes" id="UP000472265">
    <property type="component" value="Chromosome 23"/>
</dbReference>
<keyword evidence="4" id="KW-0325">Glycoprotein</keyword>
<dbReference type="InterPro" id="IPR003597">
    <property type="entry name" value="Ig_C1-set"/>
</dbReference>
<keyword evidence="6" id="KW-0732">Signal</keyword>
<dbReference type="InterPro" id="IPR013783">
    <property type="entry name" value="Ig-like_fold"/>
</dbReference>
<feature type="transmembrane region" description="Helical" evidence="5">
    <location>
        <begin position="209"/>
        <end position="230"/>
    </location>
</feature>
<dbReference type="GO" id="GO:0006955">
    <property type="term" value="P:immune response"/>
    <property type="evidence" value="ECO:0007669"/>
    <property type="project" value="InterPro"/>
</dbReference>
<reference evidence="8" key="2">
    <citation type="submission" date="2025-08" db="UniProtKB">
        <authorList>
            <consortium name="Ensembl"/>
        </authorList>
    </citation>
    <scope>IDENTIFICATION</scope>
</reference>
<dbReference type="OrthoDB" id="9940220at2759"/>
<dbReference type="Gene3D" id="3.10.320.10">
    <property type="entry name" value="Class II Histocompatibility Antigen, M Beta Chain, Chain B, domain 1"/>
    <property type="match status" value="1"/>
</dbReference>
<dbReference type="InterPro" id="IPR050160">
    <property type="entry name" value="MHC/Immunoglobulin"/>
</dbReference>
<dbReference type="Ensembl" id="ENSSAUT00010051916.1">
    <property type="protein sequence ID" value="ENSSAUP00010049343.1"/>
    <property type="gene ID" value="ENSSAUG00010020606.1"/>
</dbReference>
<evidence type="ECO:0000256" key="6">
    <source>
        <dbReference type="SAM" id="SignalP"/>
    </source>
</evidence>
<protein>
    <submittedName>
        <fullName evidence="8">Rano class II histocompatibility antigen, A beta chain-like</fullName>
    </submittedName>
</protein>
<feature type="signal peptide" evidence="6">
    <location>
        <begin position="1"/>
        <end position="18"/>
    </location>
</feature>
<keyword evidence="3 5" id="KW-1133">Transmembrane helix</keyword>
<accession>A0A671XDZ0</accession>
<sequence length="258" mass="29372">MHILLFCLMLSLVNLVFSNEDYSQTSACCTFKGPGLKDIEYILIDRFNKKVMKEFNSTRGNWTGFTNYSIEVAKDWNSDPYDALRRAFEKKLLCTDRKDYIQDLGNFTAAPTVKLNSLKHPPVLVCSAYNFHPKQIQLTWLRNGQEVTSAVSFSEAMSDGDWYYQIHSYLEHHPTAGEKITCMVEHFSLSKPALHVWDPSLPAAERIKIVVGLCGLMIGFVIVGSGFIYYKRKSDAYVTQYQGRVSIPVEQLPRADST</sequence>
<evidence type="ECO:0000256" key="2">
    <source>
        <dbReference type="ARBA" id="ARBA00022692"/>
    </source>
</evidence>